<sequence>MAAPEPGLAAPSPAALPEQQEGVVDCADPAPDSVSSAAPELPGRPAASDAALQAEATPRPGASRPGPETFRQRFRQPEFAGLNDLLCLKLTHSQGREMLLLLATNIGSLMFI</sequence>
<comment type="caution">
    <text evidence="2">The sequence shown here is derived from an EMBL/GenBank/DDBJ whole genome shotgun (WGS) entry which is preliminary data.</text>
</comment>
<dbReference type="AlphaFoldDB" id="A0A8J6KV68"/>
<name>A0A8J6KV68_MICOH</name>
<dbReference type="EMBL" id="JAATJU010022516">
    <property type="protein sequence ID" value="KAH0510399.1"/>
    <property type="molecule type" value="Genomic_DNA"/>
</dbReference>
<reference evidence="2" key="1">
    <citation type="submission" date="2020-03" db="EMBL/GenBank/DDBJ databases">
        <title>Studies in the Genomics of Life Span.</title>
        <authorList>
            <person name="Glass D."/>
        </authorList>
    </citation>
    <scope>NUCLEOTIDE SEQUENCE</scope>
    <source>
        <strain evidence="2">LTLLF</strain>
        <tissue evidence="2">Muscle</tissue>
    </source>
</reference>
<gene>
    <name evidence="2" type="ORF">LTLLF_155240</name>
</gene>
<evidence type="ECO:0000256" key="1">
    <source>
        <dbReference type="SAM" id="MobiDB-lite"/>
    </source>
</evidence>
<dbReference type="Proteomes" id="UP000710432">
    <property type="component" value="Unassembled WGS sequence"/>
</dbReference>
<feature type="region of interest" description="Disordered" evidence="1">
    <location>
        <begin position="1"/>
        <end position="75"/>
    </location>
</feature>
<accession>A0A8J6KV68</accession>
<protein>
    <submittedName>
        <fullName evidence="2">SCAN domain-containing protein 1</fullName>
    </submittedName>
</protein>
<feature type="compositionally biased region" description="Low complexity" evidence="1">
    <location>
        <begin position="25"/>
        <end position="39"/>
    </location>
</feature>
<proteinExistence type="predicted"/>
<evidence type="ECO:0000313" key="3">
    <source>
        <dbReference type="Proteomes" id="UP000710432"/>
    </source>
</evidence>
<feature type="compositionally biased region" description="Low complexity" evidence="1">
    <location>
        <begin position="1"/>
        <end position="18"/>
    </location>
</feature>
<evidence type="ECO:0000313" key="2">
    <source>
        <dbReference type="EMBL" id="KAH0510399.1"/>
    </source>
</evidence>
<organism evidence="2 3">
    <name type="scientific">Microtus ochrogaster</name>
    <name type="common">Prairie vole</name>
    <dbReference type="NCBI Taxonomy" id="79684"/>
    <lineage>
        <taxon>Eukaryota</taxon>
        <taxon>Metazoa</taxon>
        <taxon>Chordata</taxon>
        <taxon>Craniata</taxon>
        <taxon>Vertebrata</taxon>
        <taxon>Euteleostomi</taxon>
        <taxon>Mammalia</taxon>
        <taxon>Eutheria</taxon>
        <taxon>Euarchontoglires</taxon>
        <taxon>Glires</taxon>
        <taxon>Rodentia</taxon>
        <taxon>Myomorpha</taxon>
        <taxon>Muroidea</taxon>
        <taxon>Cricetidae</taxon>
        <taxon>Arvicolinae</taxon>
        <taxon>Microtus</taxon>
    </lineage>
</organism>